<comment type="pathway">
    <text evidence="8">Amino-acid biosynthesis; L-threonine biosynthesis; L-threonine from L-aspartate: step 5/5.</text>
</comment>
<keyword evidence="13" id="KW-1185">Reference proteome</keyword>
<dbReference type="Pfam" id="PF00291">
    <property type="entry name" value="PALP"/>
    <property type="match status" value="1"/>
</dbReference>
<dbReference type="AlphaFoldDB" id="A0A7X5BSC1"/>
<comment type="similarity">
    <text evidence="2 8">Belongs to the threonine synthase family.</text>
</comment>
<accession>A0A7X5BSC1</accession>
<dbReference type="EC" id="4.2.3.1" evidence="7 8"/>
<keyword evidence="8" id="KW-0028">Amino-acid biosynthesis</keyword>
<comment type="cofactor">
    <cofactor evidence="1 8 9">
        <name>pyridoxal 5'-phosphate</name>
        <dbReference type="ChEBI" id="CHEBI:597326"/>
    </cofactor>
</comment>
<dbReference type="GO" id="GO:0003941">
    <property type="term" value="F:L-serine ammonia-lyase activity"/>
    <property type="evidence" value="ECO:0007669"/>
    <property type="project" value="TreeGrafter"/>
</dbReference>
<evidence type="ECO:0000256" key="2">
    <source>
        <dbReference type="ARBA" id="ARBA00005517"/>
    </source>
</evidence>
<reference evidence="12 13" key="1">
    <citation type="submission" date="2020-01" db="EMBL/GenBank/DDBJ databases">
        <title>The draft genome sequence of Corallococcus exiguus DSM 14696.</title>
        <authorList>
            <person name="Zhang X."/>
            <person name="Zhu H."/>
        </authorList>
    </citation>
    <scope>NUCLEOTIDE SEQUENCE [LARGE SCALE GENOMIC DNA]</scope>
    <source>
        <strain evidence="12 13">DSM 14696</strain>
    </source>
</reference>
<dbReference type="GO" id="GO:0006565">
    <property type="term" value="P:L-serine catabolic process"/>
    <property type="evidence" value="ECO:0007669"/>
    <property type="project" value="TreeGrafter"/>
</dbReference>
<feature type="binding site" evidence="9">
    <location>
        <position position="140"/>
    </location>
    <ligand>
        <name>pyridoxal 5'-phosphate</name>
        <dbReference type="ChEBI" id="CHEBI:597326"/>
    </ligand>
</feature>
<dbReference type="InterPro" id="IPR001926">
    <property type="entry name" value="TrpB-like_PALP"/>
</dbReference>
<dbReference type="InterPro" id="IPR050147">
    <property type="entry name" value="Ser/Thr_Dehydratase"/>
</dbReference>
<comment type="function">
    <text evidence="8">Catalyzes the gamma-elimination of phosphate from L-phosphohomoserine and the beta-addition of water to produce L-threonine.</text>
</comment>
<evidence type="ECO:0000256" key="9">
    <source>
        <dbReference type="PIRSR" id="PIRSR038945-1"/>
    </source>
</evidence>
<evidence type="ECO:0000256" key="5">
    <source>
        <dbReference type="ARBA" id="ARBA00023239"/>
    </source>
</evidence>
<evidence type="ECO:0000313" key="13">
    <source>
        <dbReference type="Proteomes" id="UP000537825"/>
    </source>
</evidence>
<evidence type="ECO:0000256" key="1">
    <source>
        <dbReference type="ARBA" id="ARBA00001933"/>
    </source>
</evidence>
<comment type="catalytic activity">
    <reaction evidence="6 8">
        <text>O-phospho-L-homoserine + H2O = L-threonine + phosphate</text>
        <dbReference type="Rhea" id="RHEA:10840"/>
        <dbReference type="ChEBI" id="CHEBI:15377"/>
        <dbReference type="ChEBI" id="CHEBI:43474"/>
        <dbReference type="ChEBI" id="CHEBI:57590"/>
        <dbReference type="ChEBI" id="CHEBI:57926"/>
        <dbReference type="EC" id="4.2.3.1"/>
    </reaction>
</comment>
<dbReference type="NCBIfam" id="TIGR00260">
    <property type="entry name" value="thrC"/>
    <property type="match status" value="1"/>
</dbReference>
<dbReference type="PIRSF" id="PIRSF038945">
    <property type="entry name" value="Thr_synthase"/>
    <property type="match status" value="1"/>
</dbReference>
<evidence type="ECO:0000256" key="7">
    <source>
        <dbReference type="NCBIfam" id="TIGR00260"/>
    </source>
</evidence>
<dbReference type="Gene3D" id="3.40.50.1100">
    <property type="match status" value="2"/>
</dbReference>
<dbReference type="PANTHER" id="PTHR48078">
    <property type="entry name" value="THREONINE DEHYDRATASE, MITOCHONDRIAL-RELATED"/>
    <property type="match status" value="1"/>
</dbReference>
<dbReference type="CDD" id="cd01563">
    <property type="entry name" value="Thr-synth_1"/>
    <property type="match status" value="1"/>
</dbReference>
<dbReference type="UniPathway" id="UPA00050">
    <property type="reaction ID" value="UER00065"/>
</dbReference>
<dbReference type="InterPro" id="IPR026260">
    <property type="entry name" value="Thr_Synthase_bac/arc"/>
</dbReference>
<feature type="binding site" evidence="9">
    <location>
        <position position="378"/>
    </location>
    <ligand>
        <name>pyridoxal 5'-phosphate</name>
        <dbReference type="ChEBI" id="CHEBI:597326"/>
    </ligand>
</feature>
<dbReference type="EMBL" id="JAAAPK010000002">
    <property type="protein sequence ID" value="NBC40003.1"/>
    <property type="molecule type" value="Genomic_DNA"/>
</dbReference>
<dbReference type="InterPro" id="IPR004450">
    <property type="entry name" value="Thr_synthase-like"/>
</dbReference>
<keyword evidence="5 8" id="KW-0456">Lyase</keyword>
<dbReference type="GO" id="GO:0009097">
    <property type="term" value="P:isoleucine biosynthetic process"/>
    <property type="evidence" value="ECO:0007669"/>
    <property type="project" value="TreeGrafter"/>
</dbReference>
<evidence type="ECO:0000256" key="6">
    <source>
        <dbReference type="ARBA" id="ARBA00049144"/>
    </source>
</evidence>
<dbReference type="GO" id="GO:0004794">
    <property type="term" value="F:threonine deaminase activity"/>
    <property type="evidence" value="ECO:0007669"/>
    <property type="project" value="TreeGrafter"/>
</dbReference>
<evidence type="ECO:0000256" key="4">
    <source>
        <dbReference type="ARBA" id="ARBA00022898"/>
    </source>
</evidence>
<dbReference type="NCBIfam" id="NF006050">
    <property type="entry name" value="PRK08197.1"/>
    <property type="match status" value="1"/>
</dbReference>
<dbReference type="InterPro" id="IPR036052">
    <property type="entry name" value="TrpB-like_PALP_sf"/>
</dbReference>
<dbReference type="SUPFAM" id="SSF53686">
    <property type="entry name" value="Tryptophan synthase beta subunit-like PLP-dependent enzymes"/>
    <property type="match status" value="1"/>
</dbReference>
<keyword evidence="4 8" id="KW-0663">Pyridoxal phosphate</keyword>
<evidence type="ECO:0000256" key="3">
    <source>
        <dbReference type="ARBA" id="ARBA00018679"/>
    </source>
</evidence>
<feature type="domain" description="Tryptophan synthase beta chain-like PALP" evidence="11">
    <location>
        <begin position="78"/>
        <end position="379"/>
    </location>
</feature>
<organism evidence="12 13">
    <name type="scientific">Corallococcus exiguus</name>
    <dbReference type="NCBI Taxonomy" id="83462"/>
    <lineage>
        <taxon>Bacteria</taxon>
        <taxon>Pseudomonadati</taxon>
        <taxon>Myxococcota</taxon>
        <taxon>Myxococcia</taxon>
        <taxon>Myxococcales</taxon>
        <taxon>Cystobacterineae</taxon>
        <taxon>Myxococcaceae</taxon>
        <taxon>Corallococcus</taxon>
    </lineage>
</organism>
<evidence type="ECO:0000313" key="12">
    <source>
        <dbReference type="EMBL" id="NBC40003.1"/>
    </source>
</evidence>
<dbReference type="PANTHER" id="PTHR48078:SF6">
    <property type="entry name" value="L-THREONINE DEHYDRATASE CATABOLIC TDCB"/>
    <property type="match status" value="1"/>
</dbReference>
<evidence type="ECO:0000256" key="10">
    <source>
        <dbReference type="PIRSR" id="PIRSR038945-2"/>
    </source>
</evidence>
<comment type="caution">
    <text evidence="12">The sequence shown here is derived from an EMBL/GenBank/DDBJ whole genome shotgun (WGS) entry which is preliminary data.</text>
</comment>
<feature type="modified residue" description="N6-(pyridoxal phosphate)lysine" evidence="10">
    <location>
        <position position="114"/>
    </location>
</feature>
<sequence length="415" mass="44461">MGLEHLVRATCVRCGSHYGTQGVYTCPGCGIEGILDLEYDYDAVARTLTREALRSRVGDLWRYLELLPVDSTRELPHPHVGMTPIYDVPRLAAAVGVRALKVKDDGRNPTASFKDRASAVGVLKAREQGSDVIACASAGNAAASLAGFSAAVGLKSVIFVPERTPEPKVAQVLIFGGTVLRVKGSYDDAYAVCQDACARFGWYNRNCAVNPYLIEGKKTVGLEMAEQLGEELPDWVVFSVGDGCTLAGAWKGLWEMHRLGFLSRLPRMLGVQAQGSAPLVDEYVRREGSIRPVEARTLADSIAVGQPRNWRKALRAISESRGAMLAVDDASILEAMRRTARLAAVFAEPAGACAVAGLTRAVEQGIVGRDESALVVITGNGLKDVRSATEASAQPIDLPADMAGLEQVLRARQLI</sequence>
<name>A0A7X5BSC1_9BACT</name>
<dbReference type="GO" id="GO:0006567">
    <property type="term" value="P:L-threonine catabolic process"/>
    <property type="evidence" value="ECO:0007669"/>
    <property type="project" value="TreeGrafter"/>
</dbReference>
<proteinExistence type="inferred from homology"/>
<dbReference type="Proteomes" id="UP000537825">
    <property type="component" value="Unassembled WGS sequence"/>
</dbReference>
<evidence type="ECO:0000256" key="8">
    <source>
        <dbReference type="PIRNR" id="PIRNR038945"/>
    </source>
</evidence>
<dbReference type="RefSeq" id="WP_139915068.1">
    <property type="nucleotide sequence ID" value="NZ_CBCSLE010000007.1"/>
</dbReference>
<dbReference type="GO" id="GO:0009088">
    <property type="term" value="P:threonine biosynthetic process"/>
    <property type="evidence" value="ECO:0007669"/>
    <property type="project" value="UniProtKB-UniRule"/>
</dbReference>
<dbReference type="GO" id="GO:0004795">
    <property type="term" value="F:threonine synthase activity"/>
    <property type="evidence" value="ECO:0007669"/>
    <property type="project" value="UniProtKB-UniRule"/>
</dbReference>
<evidence type="ECO:0000259" key="11">
    <source>
        <dbReference type="Pfam" id="PF00291"/>
    </source>
</evidence>
<keyword evidence="8" id="KW-0791">Threonine biosynthesis</keyword>
<gene>
    <name evidence="12" type="ORF">GTZ93_09175</name>
</gene>
<protein>
    <recommendedName>
        <fullName evidence="3 7">Threonine synthase</fullName>
        <ecNumber evidence="7 8">4.2.3.1</ecNumber>
    </recommendedName>
</protein>